<protein>
    <recommendedName>
        <fullName evidence="3">DUF2946 domain-containing protein</fullName>
    </recommendedName>
</protein>
<proteinExistence type="predicted"/>
<dbReference type="EMBL" id="JASJEV010000006">
    <property type="protein sequence ID" value="MDJ1158933.1"/>
    <property type="molecule type" value="Genomic_DNA"/>
</dbReference>
<sequence length="129" mass="13142">MQESIRLMRSFRRWNSLVALFLAYVIAAQAILAGPASAGHVALASEAFAILCASSAGGDDAPQAPGETRHDPCCLAACNAAPAGMPAGEGSVLVVPVSRIDARPLPNPLILRAVPPLLPLGARAPPSLA</sequence>
<evidence type="ECO:0000313" key="2">
    <source>
        <dbReference type="Proteomes" id="UP001321492"/>
    </source>
</evidence>
<evidence type="ECO:0000313" key="1">
    <source>
        <dbReference type="EMBL" id="MDJ1158933.1"/>
    </source>
</evidence>
<accession>A0ABT7AHU4</accession>
<name>A0ABT7AHU4_9HYPH</name>
<gene>
    <name evidence="1" type="ORF">QNA08_11870</name>
</gene>
<dbReference type="RefSeq" id="WP_283740921.1">
    <property type="nucleotide sequence ID" value="NZ_JASJEV010000006.1"/>
</dbReference>
<comment type="caution">
    <text evidence="1">The sequence shown here is derived from an EMBL/GenBank/DDBJ whole genome shotgun (WGS) entry which is preliminary data.</text>
</comment>
<organism evidence="1 2">
    <name type="scientific">Chelatococcus albus</name>
    <dbReference type="NCBI Taxonomy" id="3047466"/>
    <lineage>
        <taxon>Bacteria</taxon>
        <taxon>Pseudomonadati</taxon>
        <taxon>Pseudomonadota</taxon>
        <taxon>Alphaproteobacteria</taxon>
        <taxon>Hyphomicrobiales</taxon>
        <taxon>Chelatococcaceae</taxon>
        <taxon>Chelatococcus</taxon>
    </lineage>
</organism>
<reference evidence="1 2" key="1">
    <citation type="submission" date="2023-05" db="EMBL/GenBank/DDBJ databases">
        <title>Chelatococcus sp. nov., a moderately thermophilic bacterium isolated from hot spring microbial mat.</title>
        <authorList>
            <person name="Hu C.-J."/>
            <person name="Li W.-J."/>
        </authorList>
    </citation>
    <scope>NUCLEOTIDE SEQUENCE [LARGE SCALE GENOMIC DNA]</scope>
    <source>
        <strain evidence="1 2">SYSU G07232</strain>
    </source>
</reference>
<evidence type="ECO:0008006" key="3">
    <source>
        <dbReference type="Google" id="ProtNLM"/>
    </source>
</evidence>
<keyword evidence="2" id="KW-1185">Reference proteome</keyword>
<dbReference type="Proteomes" id="UP001321492">
    <property type="component" value="Unassembled WGS sequence"/>
</dbReference>